<proteinExistence type="predicted"/>
<dbReference type="AlphaFoldDB" id="A0A3B0XMI1"/>
<evidence type="ECO:0000313" key="1">
    <source>
        <dbReference type="EMBL" id="VAW69498.1"/>
    </source>
</evidence>
<dbReference type="Pfam" id="PF13665">
    <property type="entry name" value="Tox-PAAR-like"/>
    <property type="match status" value="1"/>
</dbReference>
<dbReference type="CDD" id="cd14740">
    <property type="entry name" value="PAAR_4"/>
    <property type="match status" value="1"/>
</dbReference>
<protein>
    <submittedName>
        <fullName evidence="1">Uncharacterized protein</fullName>
    </submittedName>
</protein>
<gene>
    <name evidence="1" type="ORF">MNBD_GAMMA10-66</name>
</gene>
<accession>A0A3B0XMI1</accession>
<reference evidence="1" key="1">
    <citation type="submission" date="2018-06" db="EMBL/GenBank/DDBJ databases">
        <authorList>
            <person name="Zhirakovskaya E."/>
        </authorList>
    </citation>
    <scope>NUCLEOTIDE SEQUENCE</scope>
</reference>
<dbReference type="InterPro" id="IPR032871">
    <property type="entry name" value="AHH_dom_containing"/>
</dbReference>
<name>A0A3B0XMI1_9ZZZZ</name>
<dbReference type="Pfam" id="PF14412">
    <property type="entry name" value="AHH"/>
    <property type="match status" value="1"/>
</dbReference>
<dbReference type="EMBL" id="UOFJ01000434">
    <property type="protein sequence ID" value="VAW69498.1"/>
    <property type="molecule type" value="Genomic_DNA"/>
</dbReference>
<organism evidence="1">
    <name type="scientific">hydrothermal vent metagenome</name>
    <dbReference type="NCBI Taxonomy" id="652676"/>
    <lineage>
        <taxon>unclassified sequences</taxon>
        <taxon>metagenomes</taxon>
        <taxon>ecological metagenomes</taxon>
    </lineage>
</organism>
<sequence length="357" mass="39384">MAHDVFTNGRSNIHKGSGDKAIAGAPDVCKTPIGPSVVPIPYPNISQSSTLKKGSKSIKINGQPACLKKSTFESSNGDEAGRLGGVISSTTGKETGFSSYSFDVKIEGQNVVRHADSTLHNHRNTMGVVYGSSSPPGTMKDEVCEYCKKPIHQFAKKWGTNNGNSQALRKNIIKDIKDHRWYCGSRSLQAHHLICTEAMDDDDWSEFARVFGYGINHKNNGVMLPYFMELACQLHVALHRGNHDKGEAEDLTYPDKIKDNIKKIKEKIKAGEYCDNPQAFIDELDDYSEFILGELSAFRWTITADGKDYDGGGNGCAGVRSITRKPKRACANRSHGITKYEQMAVIPRNREPLEIGK</sequence>